<name>A0A1G6DMI0_9GAMM</name>
<protein>
    <recommendedName>
        <fullName evidence="4">Outer membrane protein assembly factor BamE</fullName>
    </recommendedName>
</protein>
<dbReference type="InterPro" id="IPR026592">
    <property type="entry name" value="BamE"/>
</dbReference>
<dbReference type="RefSeq" id="WP_092593749.1">
    <property type="nucleotide sequence ID" value="NZ_FMXN01000011.1"/>
</dbReference>
<accession>A0A1G6DMI0</accession>
<dbReference type="STRING" id="1159017.SAMN02927930_01791"/>
<dbReference type="OrthoDB" id="9808250at2"/>
<evidence type="ECO:0000313" key="6">
    <source>
        <dbReference type="EMBL" id="SDB46383.1"/>
    </source>
</evidence>
<evidence type="ECO:0000313" key="7">
    <source>
        <dbReference type="Proteomes" id="UP000199626"/>
    </source>
</evidence>
<evidence type="ECO:0000259" key="5">
    <source>
        <dbReference type="Pfam" id="PF04355"/>
    </source>
</evidence>
<proteinExistence type="inferred from homology"/>
<gene>
    <name evidence="4" type="primary">bamE</name>
    <name evidence="6" type="ORF">SAMN02927930_01791</name>
</gene>
<dbReference type="GO" id="GO:0030674">
    <property type="term" value="F:protein-macromolecule adaptor activity"/>
    <property type="evidence" value="ECO:0007669"/>
    <property type="project" value="TreeGrafter"/>
</dbReference>
<evidence type="ECO:0000256" key="4">
    <source>
        <dbReference type="HAMAP-Rule" id="MF_00925"/>
    </source>
</evidence>
<feature type="domain" description="Outer membrane protein assembly factor BamE" evidence="5">
    <location>
        <begin position="31"/>
        <end position="100"/>
    </location>
</feature>
<dbReference type="Proteomes" id="UP000199626">
    <property type="component" value="Unassembled WGS sequence"/>
</dbReference>
<evidence type="ECO:0000256" key="1">
    <source>
        <dbReference type="ARBA" id="ARBA00022729"/>
    </source>
</evidence>
<keyword evidence="1 4" id="KW-0732">Signal</keyword>
<dbReference type="AlphaFoldDB" id="A0A1G6DMI0"/>
<keyword evidence="4" id="KW-0449">Lipoprotein</keyword>
<dbReference type="PROSITE" id="PS51257">
    <property type="entry name" value="PROKAR_LIPOPROTEIN"/>
    <property type="match status" value="1"/>
</dbReference>
<dbReference type="InterPro" id="IPR007450">
    <property type="entry name" value="BamE_dom"/>
</dbReference>
<dbReference type="PANTHER" id="PTHR37482:SF1">
    <property type="entry name" value="OUTER MEMBRANE PROTEIN ASSEMBLY FACTOR BAME"/>
    <property type="match status" value="1"/>
</dbReference>
<comment type="subunit">
    <text evidence="4">Part of the Bam complex.</text>
</comment>
<dbReference type="Pfam" id="PF04355">
    <property type="entry name" value="BamE"/>
    <property type="match status" value="1"/>
</dbReference>
<dbReference type="EMBL" id="FMXN01000011">
    <property type="protein sequence ID" value="SDB46383.1"/>
    <property type="molecule type" value="Genomic_DNA"/>
</dbReference>
<keyword evidence="2 4" id="KW-0472">Membrane</keyword>
<keyword evidence="4" id="KW-0564">Palmitate</keyword>
<evidence type="ECO:0000256" key="3">
    <source>
        <dbReference type="ARBA" id="ARBA00023237"/>
    </source>
</evidence>
<dbReference type="GO" id="GO:1990063">
    <property type="term" value="C:Bam protein complex"/>
    <property type="evidence" value="ECO:0007669"/>
    <property type="project" value="TreeGrafter"/>
</dbReference>
<keyword evidence="7" id="KW-1185">Reference proteome</keyword>
<comment type="function">
    <text evidence="4">Part of the outer membrane protein assembly complex, which is involved in assembly and insertion of beta-barrel proteins into the outer membrane.</text>
</comment>
<reference evidence="7" key="1">
    <citation type="submission" date="2016-10" db="EMBL/GenBank/DDBJ databases">
        <authorList>
            <person name="Varghese N."/>
            <person name="Submissions S."/>
        </authorList>
    </citation>
    <scope>NUCLEOTIDE SEQUENCE [LARGE SCALE GENOMIC DNA]</scope>
    <source>
        <strain evidence="7">CGMCC 1.10824</strain>
    </source>
</reference>
<dbReference type="Gene3D" id="3.30.1450.10">
    <property type="match status" value="1"/>
</dbReference>
<organism evidence="6 7">
    <name type="scientific">Pseudidiomarina indica</name>
    <dbReference type="NCBI Taxonomy" id="1159017"/>
    <lineage>
        <taxon>Bacteria</taxon>
        <taxon>Pseudomonadati</taxon>
        <taxon>Pseudomonadota</taxon>
        <taxon>Gammaproteobacteria</taxon>
        <taxon>Alteromonadales</taxon>
        <taxon>Idiomarinaceae</taxon>
        <taxon>Pseudidiomarina</taxon>
    </lineage>
</organism>
<dbReference type="InterPro" id="IPR037873">
    <property type="entry name" value="BamE-like"/>
</dbReference>
<comment type="similarity">
    <text evidence="4">Belongs to the BamE family.</text>
</comment>
<keyword evidence="3 4" id="KW-0998">Cell outer membrane</keyword>
<comment type="subcellular location">
    <subcellularLocation>
        <location evidence="4">Cell outer membrane</location>
        <topology evidence="4">Lipid-anchor</topology>
    </subcellularLocation>
</comment>
<sequence length="117" mass="13682">MKALVILSSVVILSGCSVFENWVYRIDVPQGNFLEQRDIDQLRVGMTKEQVVYVIGKPVAENVFDDDVWFYVFDYNSGRSRSNNYQNKVKLTFENDRLKAYEGTFDRPENFDIPLEQ</sequence>
<dbReference type="GO" id="GO:0051205">
    <property type="term" value="P:protein insertion into membrane"/>
    <property type="evidence" value="ECO:0007669"/>
    <property type="project" value="UniProtKB-UniRule"/>
</dbReference>
<dbReference type="GO" id="GO:0043165">
    <property type="term" value="P:Gram-negative-bacterium-type cell outer membrane assembly"/>
    <property type="evidence" value="ECO:0007669"/>
    <property type="project" value="UniProtKB-UniRule"/>
</dbReference>
<dbReference type="PANTHER" id="PTHR37482">
    <property type="entry name" value="OUTER MEMBRANE PROTEIN ASSEMBLY FACTOR BAME"/>
    <property type="match status" value="1"/>
</dbReference>
<dbReference type="HAMAP" id="MF_00925">
    <property type="entry name" value="OM_assembly_BamE"/>
    <property type="match status" value="1"/>
</dbReference>
<evidence type="ECO:0000256" key="2">
    <source>
        <dbReference type="ARBA" id="ARBA00023136"/>
    </source>
</evidence>